<dbReference type="RefSeq" id="WP_132462343.1">
    <property type="nucleotide sequence ID" value="NZ_SLXP01000007.1"/>
</dbReference>
<evidence type="ECO:0000313" key="3">
    <source>
        <dbReference type="Proteomes" id="UP000294835"/>
    </source>
</evidence>
<name>A0A4R2Q1B1_9RHOB</name>
<keyword evidence="3" id="KW-1185">Reference proteome</keyword>
<feature type="chain" id="PRO_5020745086" evidence="1">
    <location>
        <begin position="23"/>
        <end position="203"/>
    </location>
</feature>
<dbReference type="AlphaFoldDB" id="A0A4R2Q1B1"/>
<proteinExistence type="predicted"/>
<dbReference type="EMBL" id="SLXP01000007">
    <property type="protein sequence ID" value="TCP40395.1"/>
    <property type="molecule type" value="Genomic_DNA"/>
</dbReference>
<evidence type="ECO:0000313" key="2">
    <source>
        <dbReference type="EMBL" id="TCP40395.1"/>
    </source>
</evidence>
<accession>A0A4R2Q1B1</accession>
<sequence length="203" mass="22290">MSARAISGALALVLGLATAAGAADFSDPTWPCIQRKVERLSPGIMWPYPIEEQSFDAETEAAVQDLAGRMALRRVTLEELNPLVAAFTAAHGRDRALLGHLFMAAFDTLAAQRQAIMAGIADYSLSQIALAERIDATRSEMTRLMDAETPDYDRVDALEEQLAWDERIYTDRAKSLTYVCETPVILEKRLFAIAQMLVQAAGE</sequence>
<protein>
    <submittedName>
        <fullName evidence="2">Uncharacterized protein</fullName>
    </submittedName>
</protein>
<evidence type="ECO:0000256" key="1">
    <source>
        <dbReference type="SAM" id="SignalP"/>
    </source>
</evidence>
<dbReference type="OrthoDB" id="6159094at2"/>
<gene>
    <name evidence="2" type="ORF">EV662_1072</name>
</gene>
<dbReference type="Proteomes" id="UP000294835">
    <property type="component" value="Unassembled WGS sequence"/>
</dbReference>
<feature type="signal peptide" evidence="1">
    <location>
        <begin position="1"/>
        <end position="22"/>
    </location>
</feature>
<organism evidence="2 3">
    <name type="scientific">Rhodovulum marinum</name>
    <dbReference type="NCBI Taxonomy" id="320662"/>
    <lineage>
        <taxon>Bacteria</taxon>
        <taxon>Pseudomonadati</taxon>
        <taxon>Pseudomonadota</taxon>
        <taxon>Alphaproteobacteria</taxon>
        <taxon>Rhodobacterales</taxon>
        <taxon>Paracoccaceae</taxon>
        <taxon>Rhodovulum</taxon>
    </lineage>
</organism>
<comment type="caution">
    <text evidence="2">The sequence shown here is derived from an EMBL/GenBank/DDBJ whole genome shotgun (WGS) entry which is preliminary data.</text>
</comment>
<keyword evidence="1" id="KW-0732">Signal</keyword>
<reference evidence="2 3" key="1">
    <citation type="submission" date="2019-03" db="EMBL/GenBank/DDBJ databases">
        <title>Genomic Encyclopedia of Type Strains, Phase IV (KMG-IV): sequencing the most valuable type-strain genomes for metagenomic binning, comparative biology and taxonomic classification.</title>
        <authorList>
            <person name="Goeker M."/>
        </authorList>
    </citation>
    <scope>NUCLEOTIDE SEQUENCE [LARGE SCALE GENOMIC DNA]</scope>
    <source>
        <strain evidence="2 3">DSM 18063</strain>
    </source>
</reference>